<name>A0A4C1WTE8_EUMVA</name>
<dbReference type="EMBL" id="BGZK01000649">
    <property type="protein sequence ID" value="GBP54561.1"/>
    <property type="molecule type" value="Genomic_DNA"/>
</dbReference>
<evidence type="ECO:0000256" key="1">
    <source>
        <dbReference type="SAM" id="MobiDB-lite"/>
    </source>
</evidence>
<organism evidence="2 3">
    <name type="scientific">Eumeta variegata</name>
    <name type="common">Bagworm moth</name>
    <name type="synonym">Eumeta japonica</name>
    <dbReference type="NCBI Taxonomy" id="151549"/>
    <lineage>
        <taxon>Eukaryota</taxon>
        <taxon>Metazoa</taxon>
        <taxon>Ecdysozoa</taxon>
        <taxon>Arthropoda</taxon>
        <taxon>Hexapoda</taxon>
        <taxon>Insecta</taxon>
        <taxon>Pterygota</taxon>
        <taxon>Neoptera</taxon>
        <taxon>Endopterygota</taxon>
        <taxon>Lepidoptera</taxon>
        <taxon>Glossata</taxon>
        <taxon>Ditrysia</taxon>
        <taxon>Tineoidea</taxon>
        <taxon>Psychidae</taxon>
        <taxon>Oiketicinae</taxon>
        <taxon>Eumeta</taxon>
    </lineage>
</organism>
<protein>
    <submittedName>
        <fullName evidence="2">Uncharacterized protein</fullName>
    </submittedName>
</protein>
<dbReference type="Proteomes" id="UP000299102">
    <property type="component" value="Unassembled WGS sequence"/>
</dbReference>
<evidence type="ECO:0000313" key="2">
    <source>
        <dbReference type="EMBL" id="GBP54561.1"/>
    </source>
</evidence>
<evidence type="ECO:0000313" key="3">
    <source>
        <dbReference type="Proteomes" id="UP000299102"/>
    </source>
</evidence>
<accession>A0A4C1WTE8</accession>
<comment type="caution">
    <text evidence="2">The sequence shown here is derived from an EMBL/GenBank/DDBJ whole genome shotgun (WGS) entry which is preliminary data.</text>
</comment>
<feature type="region of interest" description="Disordered" evidence="1">
    <location>
        <begin position="109"/>
        <end position="145"/>
    </location>
</feature>
<sequence length="145" mass="15939">MFASIGFRSVITENPIGQCAVNGPFTLFCSNGPLQMGALTRQHLRCLSSSEIEKAVVAGQEQYAWSRRDKNRHSPCSENEGATTKNRIIPVVPERAFVLYDHSTQYSGSRLARRATNAERQTEVSTKAGPRSAGTFARSLQIPPL</sequence>
<dbReference type="AlphaFoldDB" id="A0A4C1WTE8"/>
<gene>
    <name evidence="2" type="ORF">EVAR_43434_1</name>
</gene>
<proteinExistence type="predicted"/>
<reference evidence="2 3" key="1">
    <citation type="journal article" date="2019" name="Commun. Biol.">
        <title>The bagworm genome reveals a unique fibroin gene that provides high tensile strength.</title>
        <authorList>
            <person name="Kono N."/>
            <person name="Nakamura H."/>
            <person name="Ohtoshi R."/>
            <person name="Tomita M."/>
            <person name="Numata K."/>
            <person name="Arakawa K."/>
        </authorList>
    </citation>
    <scope>NUCLEOTIDE SEQUENCE [LARGE SCALE GENOMIC DNA]</scope>
</reference>
<keyword evidence="3" id="KW-1185">Reference proteome</keyword>